<feature type="region of interest" description="Disordered" evidence="1">
    <location>
        <begin position="1"/>
        <end position="34"/>
    </location>
</feature>
<evidence type="ECO:0000256" key="1">
    <source>
        <dbReference type="SAM" id="MobiDB-lite"/>
    </source>
</evidence>
<reference evidence="4" key="1">
    <citation type="journal article" date="2019" name="Microbiol. Immunol.">
        <title>Molecular and phenotypic characterization of Leptospira johnsonii sp. nov., Leptospira ellinghausenii sp. nov. and Leptospira ryugenii sp. nov. isolated from soil and water in Japan.</title>
        <authorList>
            <person name="Masuzawa T."/>
            <person name="Saito M."/>
            <person name="Nakao R."/>
            <person name="Nikaido Y."/>
            <person name="Matsumoto M."/>
            <person name="Ogawa M."/>
            <person name="Yokoyama M."/>
            <person name="Hidaka Y."/>
            <person name="Tomita J."/>
            <person name="Sakakibara K."/>
            <person name="Suzuki K."/>
            <person name="Yasuda S."/>
            <person name="Sato H."/>
            <person name="Yamaguchi M."/>
            <person name="Yoshida S.I."/>
            <person name="Koizumi N."/>
            <person name="Kawamura Y."/>
        </authorList>
    </citation>
    <scope>NUCLEOTIDE SEQUENCE [LARGE SCALE GENOMIC DNA]</scope>
    <source>
        <strain evidence="4">E18</strain>
    </source>
</reference>
<evidence type="ECO:0000313" key="3">
    <source>
        <dbReference type="EMBL" id="GBF42374.1"/>
    </source>
</evidence>
<name>A0A2P2DCM9_9LEPT</name>
<keyword evidence="4" id="KW-1185">Reference proteome</keyword>
<keyword evidence="3" id="KW-0378">Hydrolase</keyword>
<gene>
    <name evidence="3" type="ORF">LPTSP2_16610</name>
</gene>
<feature type="compositionally biased region" description="Polar residues" evidence="1">
    <location>
        <begin position="1"/>
        <end position="22"/>
    </location>
</feature>
<evidence type="ECO:0000313" key="4">
    <source>
        <dbReference type="Proteomes" id="UP000245206"/>
    </source>
</evidence>
<dbReference type="Gene3D" id="3.40.50.1820">
    <property type="entry name" value="alpha/beta hydrolase"/>
    <property type="match status" value="1"/>
</dbReference>
<dbReference type="SUPFAM" id="SSF53474">
    <property type="entry name" value="alpha/beta-Hydrolases"/>
    <property type="match status" value="1"/>
</dbReference>
<dbReference type="EMBL" id="BFAZ01000008">
    <property type="protein sequence ID" value="GBF42374.1"/>
    <property type="molecule type" value="Genomic_DNA"/>
</dbReference>
<dbReference type="Proteomes" id="UP000245206">
    <property type="component" value="Unassembled WGS sequence"/>
</dbReference>
<sequence length="342" mass="39524">MKFASPNPNLRQQVSPKSNMTKKNTKQKVSPKKQKRFREENIFVNHSSIHVGVWPGRKKTIICLHGLSGNLHSMESFANLLSKAGHKVISYDLKGRGHSGKPNTGYGFMNHIEDLHQLVQHYKLKDFIFLGHSFGCMIALRYALLFPEKISGMILMDGGGLLTVKKRIQILKVLKQSFDRLDVVYRSQNEYFQLVKNSPLVPNWTQKIEDYFGKELHPIQNGYVCHMPKYVMVEELKEMGGAIDLKNVMLQFLSHPIEMGKRMIRNKRLDFESILTPTLILRATKMNLFPNDDLLPKDSFDEMIRRIPNAKGIEIESNHYGILFDEIKERDKTILNFINQLN</sequence>
<proteinExistence type="predicted"/>
<dbReference type="GO" id="GO:0016787">
    <property type="term" value="F:hydrolase activity"/>
    <property type="evidence" value="ECO:0007669"/>
    <property type="project" value="UniProtKB-KW"/>
</dbReference>
<dbReference type="PRINTS" id="PR00111">
    <property type="entry name" value="ABHYDROLASE"/>
</dbReference>
<dbReference type="InterPro" id="IPR000073">
    <property type="entry name" value="AB_hydrolase_1"/>
</dbReference>
<feature type="compositionally biased region" description="Basic residues" evidence="1">
    <location>
        <begin position="23"/>
        <end position="34"/>
    </location>
</feature>
<dbReference type="RefSeq" id="WP_369689764.1">
    <property type="nucleotide sequence ID" value="NZ_BFAZ01000008.1"/>
</dbReference>
<protein>
    <submittedName>
        <fullName evidence="3">Hydrolase</fullName>
    </submittedName>
</protein>
<dbReference type="InterPro" id="IPR029058">
    <property type="entry name" value="AB_hydrolase_fold"/>
</dbReference>
<dbReference type="Pfam" id="PF00561">
    <property type="entry name" value="Abhydrolase_1"/>
    <property type="match status" value="1"/>
</dbReference>
<dbReference type="GO" id="GO:0016020">
    <property type="term" value="C:membrane"/>
    <property type="evidence" value="ECO:0007669"/>
    <property type="project" value="TreeGrafter"/>
</dbReference>
<dbReference type="PANTHER" id="PTHR43798:SF33">
    <property type="entry name" value="HYDROLASE, PUTATIVE (AFU_ORTHOLOGUE AFUA_2G14860)-RELATED"/>
    <property type="match status" value="1"/>
</dbReference>
<accession>A0A2P2DCM9</accession>
<dbReference type="InterPro" id="IPR050266">
    <property type="entry name" value="AB_hydrolase_sf"/>
</dbReference>
<feature type="domain" description="AB hydrolase-1" evidence="2">
    <location>
        <begin position="60"/>
        <end position="162"/>
    </location>
</feature>
<evidence type="ECO:0000259" key="2">
    <source>
        <dbReference type="Pfam" id="PF00561"/>
    </source>
</evidence>
<dbReference type="AlphaFoldDB" id="A0A2P2DCM9"/>
<organism evidence="3 4">
    <name type="scientific">Leptospira ellinghausenii</name>
    <dbReference type="NCBI Taxonomy" id="1917822"/>
    <lineage>
        <taxon>Bacteria</taxon>
        <taxon>Pseudomonadati</taxon>
        <taxon>Spirochaetota</taxon>
        <taxon>Spirochaetia</taxon>
        <taxon>Leptospirales</taxon>
        <taxon>Leptospiraceae</taxon>
        <taxon>Leptospira</taxon>
    </lineage>
</organism>
<dbReference type="PANTHER" id="PTHR43798">
    <property type="entry name" value="MONOACYLGLYCEROL LIPASE"/>
    <property type="match status" value="1"/>
</dbReference>
<comment type="caution">
    <text evidence="3">The sequence shown here is derived from an EMBL/GenBank/DDBJ whole genome shotgun (WGS) entry which is preliminary data.</text>
</comment>